<dbReference type="RefSeq" id="WP_166283344.1">
    <property type="nucleotide sequence ID" value="NZ_JTHE03000102.1"/>
</dbReference>
<proteinExistence type="predicted"/>
<name>A0ABD4T7A5_9CYAN</name>
<feature type="region of interest" description="Disordered" evidence="1">
    <location>
        <begin position="139"/>
        <end position="164"/>
    </location>
</feature>
<feature type="transmembrane region" description="Helical" evidence="2">
    <location>
        <begin position="172"/>
        <end position="192"/>
    </location>
</feature>
<sequence length="299" mass="32516">MTQPKSQPSDLQREVNDLVRGTCGGFLFGIPLFYTMEVWWIGSATSPPLLLLAIATMLLVVFLLNLTQGFRSTRRKTLGAALNDTIDAIAIGLVNAAWMLVLLQEITLQTNLSETLGKVVFESVPFALGAALANQFLERESQPQKSQRKKPGRPAADSRPTRPSTYVLNDTLSDIGATLMGALIIAFSIAPTEEVPMLAAPLQGIWLLLIVLSSLIISYGIVFQANFGRQSQRQQQTGLFQSPISETIVSYLVSLFAAATMLFFFQQVGLETPWETILRYTLVLGLPATIGGAAGRLAL</sequence>
<dbReference type="Proteomes" id="UP000031561">
    <property type="component" value="Unassembled WGS sequence"/>
</dbReference>
<protein>
    <submittedName>
        <fullName evidence="3">TIGR02587 family membrane protein</fullName>
    </submittedName>
</protein>
<evidence type="ECO:0000256" key="1">
    <source>
        <dbReference type="SAM" id="MobiDB-lite"/>
    </source>
</evidence>
<dbReference type="InterPro" id="IPR024464">
    <property type="entry name" value="DUF2391"/>
</dbReference>
<dbReference type="NCBIfam" id="TIGR02587">
    <property type="entry name" value="TIGR02587 family membrane protein"/>
    <property type="match status" value="1"/>
</dbReference>
<feature type="transmembrane region" description="Helical" evidence="2">
    <location>
        <begin position="21"/>
        <end position="42"/>
    </location>
</feature>
<feature type="transmembrane region" description="Helical" evidence="2">
    <location>
        <begin position="48"/>
        <end position="67"/>
    </location>
</feature>
<comment type="caution">
    <text evidence="3">The sequence shown here is derived from an EMBL/GenBank/DDBJ whole genome shotgun (WGS) entry which is preliminary data.</text>
</comment>
<feature type="transmembrane region" description="Helical" evidence="2">
    <location>
        <begin position="248"/>
        <end position="265"/>
    </location>
</feature>
<keyword evidence="4" id="KW-1185">Reference proteome</keyword>
<keyword evidence="2" id="KW-1133">Transmembrane helix</keyword>
<dbReference type="Pfam" id="PF09622">
    <property type="entry name" value="DUF2391"/>
    <property type="match status" value="1"/>
</dbReference>
<accession>A0ABD4T7A5</accession>
<feature type="transmembrane region" description="Helical" evidence="2">
    <location>
        <begin position="204"/>
        <end position="227"/>
    </location>
</feature>
<dbReference type="AlphaFoldDB" id="A0ABD4T7A5"/>
<evidence type="ECO:0000313" key="4">
    <source>
        <dbReference type="Proteomes" id="UP000031561"/>
    </source>
</evidence>
<dbReference type="EMBL" id="JTHE03000102">
    <property type="protein sequence ID" value="MCM1984632.1"/>
    <property type="molecule type" value="Genomic_DNA"/>
</dbReference>
<organism evidence="3 4">
    <name type="scientific">Lyngbya confervoides BDU141951</name>
    <dbReference type="NCBI Taxonomy" id="1574623"/>
    <lineage>
        <taxon>Bacteria</taxon>
        <taxon>Bacillati</taxon>
        <taxon>Cyanobacteriota</taxon>
        <taxon>Cyanophyceae</taxon>
        <taxon>Oscillatoriophycideae</taxon>
        <taxon>Oscillatoriales</taxon>
        <taxon>Microcoleaceae</taxon>
        <taxon>Lyngbya</taxon>
    </lineage>
</organism>
<keyword evidence="2" id="KW-0812">Transmembrane</keyword>
<feature type="transmembrane region" description="Helical" evidence="2">
    <location>
        <begin position="277"/>
        <end position="298"/>
    </location>
</feature>
<evidence type="ECO:0000256" key="2">
    <source>
        <dbReference type="SAM" id="Phobius"/>
    </source>
</evidence>
<evidence type="ECO:0000313" key="3">
    <source>
        <dbReference type="EMBL" id="MCM1984632.1"/>
    </source>
</evidence>
<reference evidence="3 4" key="1">
    <citation type="journal article" date="2015" name="Genome Announc.">
        <title>Draft Genome Sequence of Filamentous Marine Cyanobacterium Lyngbya confervoides Strain BDU141951.</title>
        <authorList>
            <person name="Chandrababunaidu M.M."/>
            <person name="Sen D."/>
            <person name="Tripathy S."/>
        </authorList>
    </citation>
    <scope>NUCLEOTIDE SEQUENCE [LARGE SCALE GENOMIC DNA]</scope>
    <source>
        <strain evidence="3 4">BDU141951</strain>
    </source>
</reference>
<keyword evidence="2" id="KW-0472">Membrane</keyword>
<dbReference type="InterPro" id="IPR013416">
    <property type="entry name" value="CHP02587_IM"/>
</dbReference>
<gene>
    <name evidence="3" type="ORF">QQ91_0017555</name>
</gene>